<dbReference type="GeneID" id="6005334"/>
<dbReference type="Gene3D" id="3.40.50.300">
    <property type="entry name" value="P-loop containing nucleotide triphosphate hydrolases"/>
    <property type="match status" value="1"/>
</dbReference>
<dbReference type="SUPFAM" id="SSF48334">
    <property type="entry name" value="DNA repair protein MutS, domain III"/>
    <property type="match status" value="1"/>
</dbReference>
<dbReference type="PROSITE" id="PS00486">
    <property type="entry name" value="DNA_MISMATCH_REPAIR_2"/>
    <property type="match status" value="1"/>
</dbReference>
<dbReference type="GO" id="GO:0005634">
    <property type="term" value="C:nucleus"/>
    <property type="evidence" value="ECO:0007669"/>
    <property type="project" value="TreeGrafter"/>
</dbReference>
<dbReference type="GO" id="GO:0030983">
    <property type="term" value="F:mismatched DNA binding"/>
    <property type="evidence" value="ECO:0007669"/>
    <property type="project" value="InterPro"/>
</dbReference>
<dbReference type="InParanoid" id="A8N209"/>
<dbReference type="AlphaFoldDB" id="A8N209"/>
<organism evidence="9 10">
    <name type="scientific">Coprinopsis cinerea (strain Okayama-7 / 130 / ATCC MYA-4618 / FGSC 9003)</name>
    <name type="common">Inky cap fungus</name>
    <name type="synonym">Hormographiella aspergillata</name>
    <dbReference type="NCBI Taxonomy" id="240176"/>
    <lineage>
        <taxon>Eukaryota</taxon>
        <taxon>Fungi</taxon>
        <taxon>Dikarya</taxon>
        <taxon>Basidiomycota</taxon>
        <taxon>Agaricomycotina</taxon>
        <taxon>Agaricomycetes</taxon>
        <taxon>Agaricomycetidae</taxon>
        <taxon>Agaricales</taxon>
        <taxon>Agaricineae</taxon>
        <taxon>Psathyrellaceae</taxon>
        <taxon>Coprinopsis</taxon>
    </lineage>
</organism>
<evidence type="ECO:0000256" key="3">
    <source>
        <dbReference type="ARBA" id="ARBA00022763"/>
    </source>
</evidence>
<evidence type="ECO:0000256" key="5">
    <source>
        <dbReference type="ARBA" id="ARBA00023125"/>
    </source>
</evidence>
<evidence type="ECO:0000256" key="2">
    <source>
        <dbReference type="ARBA" id="ARBA00022741"/>
    </source>
</evidence>
<comment type="caution">
    <text evidence="9">The sequence shown here is derived from an EMBL/GenBank/DDBJ whole genome shotgun (WGS) entry which is preliminary data.</text>
</comment>
<feature type="compositionally biased region" description="Acidic residues" evidence="7">
    <location>
        <begin position="1"/>
        <end position="10"/>
    </location>
</feature>
<evidence type="ECO:0000259" key="8">
    <source>
        <dbReference type="PROSITE" id="PS00486"/>
    </source>
</evidence>
<evidence type="ECO:0000256" key="7">
    <source>
        <dbReference type="SAM" id="MobiDB-lite"/>
    </source>
</evidence>
<dbReference type="NCBIfam" id="NF003810">
    <property type="entry name" value="PRK05399.1"/>
    <property type="match status" value="1"/>
</dbReference>
<dbReference type="InterPro" id="IPR036678">
    <property type="entry name" value="MutS_con_dom_sf"/>
</dbReference>
<keyword evidence="10" id="KW-1185">Reference proteome</keyword>
<feature type="compositionally biased region" description="Basic and acidic residues" evidence="7">
    <location>
        <begin position="441"/>
        <end position="454"/>
    </location>
</feature>
<feature type="region of interest" description="Disordered" evidence="7">
    <location>
        <begin position="1"/>
        <end position="21"/>
    </location>
</feature>
<dbReference type="GO" id="GO:0043504">
    <property type="term" value="P:mitochondrial DNA repair"/>
    <property type="evidence" value="ECO:0007669"/>
    <property type="project" value="TreeGrafter"/>
</dbReference>
<dbReference type="PANTHER" id="PTHR11361:SF34">
    <property type="entry name" value="DNA MISMATCH REPAIR PROTEIN MSH1, MITOCHONDRIAL"/>
    <property type="match status" value="1"/>
</dbReference>
<dbReference type="InterPro" id="IPR045076">
    <property type="entry name" value="MutS"/>
</dbReference>
<dbReference type="GO" id="GO:0140664">
    <property type="term" value="F:ATP-dependent DNA damage sensor activity"/>
    <property type="evidence" value="ECO:0007669"/>
    <property type="project" value="InterPro"/>
</dbReference>
<reference evidence="9 10" key="1">
    <citation type="journal article" date="2010" name="Proc. Natl. Acad. Sci. U.S.A.">
        <title>Insights into evolution of multicellular fungi from the assembled chromosomes of the mushroom Coprinopsis cinerea (Coprinus cinereus).</title>
        <authorList>
            <person name="Stajich J.E."/>
            <person name="Wilke S.K."/>
            <person name="Ahren D."/>
            <person name="Au C.H."/>
            <person name="Birren B.W."/>
            <person name="Borodovsky M."/>
            <person name="Burns C."/>
            <person name="Canback B."/>
            <person name="Casselton L.A."/>
            <person name="Cheng C.K."/>
            <person name="Deng J."/>
            <person name="Dietrich F.S."/>
            <person name="Fargo D.C."/>
            <person name="Farman M.L."/>
            <person name="Gathman A.C."/>
            <person name="Goldberg J."/>
            <person name="Guigo R."/>
            <person name="Hoegger P.J."/>
            <person name="Hooker J.B."/>
            <person name="Huggins A."/>
            <person name="James T.Y."/>
            <person name="Kamada T."/>
            <person name="Kilaru S."/>
            <person name="Kodira C."/>
            <person name="Kues U."/>
            <person name="Kupfer D."/>
            <person name="Kwan H.S."/>
            <person name="Lomsadze A."/>
            <person name="Li W."/>
            <person name="Lilly W.W."/>
            <person name="Ma L.J."/>
            <person name="Mackey A.J."/>
            <person name="Manning G."/>
            <person name="Martin F."/>
            <person name="Muraguchi H."/>
            <person name="Natvig D.O."/>
            <person name="Palmerini H."/>
            <person name="Ramesh M.A."/>
            <person name="Rehmeyer C.J."/>
            <person name="Roe B.A."/>
            <person name="Shenoy N."/>
            <person name="Stanke M."/>
            <person name="Ter-Hovhannisyan V."/>
            <person name="Tunlid A."/>
            <person name="Velagapudi R."/>
            <person name="Vision T.J."/>
            <person name="Zeng Q."/>
            <person name="Zolan M.E."/>
            <person name="Pukkila P.J."/>
        </authorList>
    </citation>
    <scope>NUCLEOTIDE SEQUENCE [LARGE SCALE GENOMIC DNA]</scope>
    <source>
        <strain evidence="10">Okayama-7 / 130 / ATCC MYA-4618 / FGSC 9003</strain>
    </source>
</reference>
<feature type="compositionally biased region" description="Polar residues" evidence="7">
    <location>
        <begin position="455"/>
        <end position="468"/>
    </location>
</feature>
<dbReference type="InterPro" id="IPR017261">
    <property type="entry name" value="DNA_mismatch_repair_MutS/MSH"/>
</dbReference>
<dbReference type="Pfam" id="PF05192">
    <property type="entry name" value="MutS_III"/>
    <property type="match status" value="1"/>
</dbReference>
<dbReference type="SUPFAM" id="SSF55271">
    <property type="entry name" value="DNA repair protein MutS, domain I"/>
    <property type="match status" value="1"/>
</dbReference>
<dbReference type="Gene3D" id="3.40.1170.10">
    <property type="entry name" value="DNA repair protein MutS, domain I"/>
    <property type="match status" value="1"/>
</dbReference>
<dbReference type="InterPro" id="IPR036187">
    <property type="entry name" value="DNA_mismatch_repair_MutS_sf"/>
</dbReference>
<evidence type="ECO:0000256" key="1">
    <source>
        <dbReference type="ARBA" id="ARBA00006271"/>
    </source>
</evidence>
<dbReference type="Pfam" id="PF05188">
    <property type="entry name" value="MutS_II"/>
    <property type="match status" value="1"/>
</dbReference>
<dbReference type="SUPFAM" id="SSF53150">
    <property type="entry name" value="DNA repair protein MutS, domain II"/>
    <property type="match status" value="1"/>
</dbReference>
<sequence length="884" mass="98141">MLEAPLEESPEATPPASSRSPLAKEVQANLARFPHCLLLTRVGSFYESYFGQANEIASLLNIKLTSRKWDGSRVPMCGFPIVHLDKYLKVLVQQHKRSVAMCEEFPRQTEFGEKEFERRITRIISPGTLIDEPFLEPSENNFLLALALPLDGGASSVGLAWIDVSTGEFYSKDCQPENLEDEIVRINPKEVVLPSTMRTVDISRNPVLVMLQQQNIHFAFHGVEQHPDVVSMLPFTPTPASASAEGEAVALLSNYLHFTLLEHAPSLGAPVHEMDNGRLHIDAHTIKSLELRETDYEGGTRGSLLNVIKRTVTTSGTRRLARRLCSPSASRPEIEGWQNLVSFLLQRPHLSFDLRESLKNVGDVGRIVQRFLLRKGSIDDLVTVMKTIQLWTTITSRLQLERLLEGRGALGDWSSMDPMLGRISDLSSLSRRIQDALTRCGSREADGDPEDSLKESTGSSRDTQANSEWTINPQFSPKLFSLYATLHDLQRQKQDMEDRLRINYAAPSLTLRSSAQQGMHVHLSRAKRDQGKLNDDPAFVKLAETASTKCYLYQPWSQLGGLIGSTMLAVAAAEREAFSELIAEVLYYADELKANVAAQDDLDVALGFATLAKDLNLVRPKITENGEYHVVNGRHPAVELGLLVSGRTFTPNTIEMTPSSNVHVITGPNMAGKSTALRQTALIAVLAQIGSFVPADSATISIVDKLFTRIGAKDDLFRDRSTFMVEMMETAEILRRATPNSLVIMDEVGRGTTMKDGLAIAFATIHHIATVNRSRCLFATHFHELSDMLGCDGEWQGSGVFNNVRFYCTDVDELDEDRFVYSYRLHPGVNRDSHGLKVAQLAGLPPSAIDVARRTLSWLNHSRAIHQEPDAASLSNILQMKPRP</sequence>
<dbReference type="RefSeq" id="XP_001828908.2">
    <property type="nucleotide sequence ID" value="XM_001828856.2"/>
</dbReference>
<keyword evidence="4" id="KW-0067">ATP-binding</keyword>
<dbReference type="VEuPathDB" id="FungiDB:CC1G_03702"/>
<evidence type="ECO:0000256" key="6">
    <source>
        <dbReference type="ARBA" id="ARBA00023204"/>
    </source>
</evidence>
<dbReference type="GO" id="GO:0005739">
    <property type="term" value="C:mitochondrion"/>
    <property type="evidence" value="ECO:0007669"/>
    <property type="project" value="TreeGrafter"/>
</dbReference>
<dbReference type="SMART" id="SM00534">
    <property type="entry name" value="MUTSac"/>
    <property type="match status" value="1"/>
</dbReference>
<dbReference type="GO" id="GO:0006298">
    <property type="term" value="P:mismatch repair"/>
    <property type="evidence" value="ECO:0007669"/>
    <property type="project" value="InterPro"/>
</dbReference>
<dbReference type="InterPro" id="IPR027417">
    <property type="entry name" value="P-loop_NTPase"/>
</dbReference>
<keyword evidence="2" id="KW-0547">Nucleotide-binding</keyword>
<dbReference type="GO" id="GO:0005524">
    <property type="term" value="F:ATP binding"/>
    <property type="evidence" value="ECO:0007669"/>
    <property type="project" value="UniProtKB-KW"/>
</dbReference>
<gene>
    <name evidence="9" type="ORF">CC1G_03702</name>
</gene>
<feature type="domain" description="DNA mismatch repair proteins mutS family" evidence="8">
    <location>
        <begin position="741"/>
        <end position="757"/>
    </location>
</feature>
<dbReference type="STRING" id="240176.A8N209"/>
<dbReference type="InterPro" id="IPR016151">
    <property type="entry name" value="DNA_mismatch_repair_MutS_N"/>
</dbReference>
<dbReference type="FunFam" id="3.40.50.300:FF:001238">
    <property type="entry name" value="DNA mismatch repair protein"/>
    <property type="match status" value="1"/>
</dbReference>
<dbReference type="OrthoDB" id="2534523at2759"/>
<dbReference type="PANTHER" id="PTHR11361">
    <property type="entry name" value="DNA MISMATCH REPAIR PROTEIN MUTS FAMILY MEMBER"/>
    <property type="match status" value="1"/>
</dbReference>
<dbReference type="Pfam" id="PF01624">
    <property type="entry name" value="MutS_I"/>
    <property type="match status" value="1"/>
</dbReference>
<dbReference type="SMART" id="SM00533">
    <property type="entry name" value="MUTSd"/>
    <property type="match status" value="1"/>
</dbReference>
<dbReference type="KEGG" id="cci:CC1G_03702"/>
<evidence type="ECO:0000313" key="10">
    <source>
        <dbReference type="Proteomes" id="UP000001861"/>
    </source>
</evidence>
<dbReference type="InterPro" id="IPR007695">
    <property type="entry name" value="DNA_mismatch_repair_MutS-lik_N"/>
</dbReference>
<protein>
    <submittedName>
        <fullName evidence="9">MutS2 protein</fullName>
    </submittedName>
</protein>
<comment type="similarity">
    <text evidence="1">Belongs to the DNA mismatch repair MutS family.</text>
</comment>
<dbReference type="OMA" id="DTWIMRR"/>
<dbReference type="HOGENOM" id="CLU_002472_4_0_1"/>
<keyword evidence="3" id="KW-0227">DNA damage</keyword>
<feature type="region of interest" description="Disordered" evidence="7">
    <location>
        <begin position="439"/>
        <end position="468"/>
    </location>
</feature>
<keyword evidence="5" id="KW-0238">DNA-binding</keyword>
<dbReference type="InterPro" id="IPR007696">
    <property type="entry name" value="DNA_mismatch_repair_MutS_core"/>
</dbReference>
<dbReference type="Gene3D" id="3.30.420.110">
    <property type="entry name" value="MutS, connector domain"/>
    <property type="match status" value="1"/>
</dbReference>
<evidence type="ECO:0000256" key="4">
    <source>
        <dbReference type="ARBA" id="ARBA00022840"/>
    </source>
</evidence>
<dbReference type="FunCoup" id="A8N209">
    <property type="interactions" value="284"/>
</dbReference>
<dbReference type="Gene3D" id="1.10.1420.10">
    <property type="match status" value="2"/>
</dbReference>
<keyword evidence="6" id="KW-0234">DNA repair</keyword>
<dbReference type="Proteomes" id="UP000001861">
    <property type="component" value="Unassembled WGS sequence"/>
</dbReference>
<dbReference type="Pfam" id="PF00488">
    <property type="entry name" value="MutS_V"/>
    <property type="match status" value="1"/>
</dbReference>
<dbReference type="EMBL" id="AACS02000001">
    <property type="protein sequence ID" value="EAU92915.2"/>
    <property type="molecule type" value="Genomic_DNA"/>
</dbReference>
<dbReference type="SUPFAM" id="SSF52540">
    <property type="entry name" value="P-loop containing nucleoside triphosphate hydrolases"/>
    <property type="match status" value="1"/>
</dbReference>
<evidence type="ECO:0000313" key="9">
    <source>
        <dbReference type="EMBL" id="EAU92915.2"/>
    </source>
</evidence>
<dbReference type="InterPro" id="IPR000432">
    <property type="entry name" value="DNA_mismatch_repair_MutS_C"/>
</dbReference>
<dbReference type="InterPro" id="IPR007860">
    <property type="entry name" value="DNA_mmatch_repair_MutS_con_dom"/>
</dbReference>
<name>A8N209_COPC7</name>
<dbReference type="eggNOG" id="ENOG502QUUG">
    <property type="taxonomic scope" value="Eukaryota"/>
</dbReference>
<proteinExistence type="inferred from homology"/>
<accession>A8N209</accession>
<dbReference type="PIRSF" id="PIRSF037677">
    <property type="entry name" value="DNA_mis_repair_Msh6"/>
    <property type="match status" value="1"/>
</dbReference>